<dbReference type="PROSITE" id="PS50850">
    <property type="entry name" value="MFS"/>
    <property type="match status" value="1"/>
</dbReference>
<evidence type="ECO:0000256" key="4">
    <source>
        <dbReference type="ARBA" id="ARBA00022692"/>
    </source>
</evidence>
<dbReference type="InterPro" id="IPR051084">
    <property type="entry name" value="H+-coupled_symporters"/>
</dbReference>
<reference evidence="11 12" key="1">
    <citation type="submission" date="2018-12" db="EMBL/GenBank/DDBJ databases">
        <title>Rubrispira sanarue gen. nov., sp., nov., a member of the order Silvanigrellales, isolated from a brackish lake in Hamamatsu Japan.</title>
        <authorList>
            <person name="Maejima Y."/>
            <person name="Iino T."/>
            <person name="Muraguchi Y."/>
            <person name="Fukuda K."/>
            <person name="Nojiri H."/>
            <person name="Ohkuma M."/>
            <person name="Moriuchi R."/>
            <person name="Dohra H."/>
            <person name="Kimbara K."/>
            <person name="Shintani M."/>
        </authorList>
    </citation>
    <scope>NUCLEOTIDE SEQUENCE [LARGE SCALE GENOMIC DNA]</scope>
    <source>
        <strain evidence="11 12">RF1110005</strain>
    </source>
</reference>
<dbReference type="SUPFAM" id="SSF103473">
    <property type="entry name" value="MFS general substrate transporter"/>
    <property type="match status" value="1"/>
</dbReference>
<dbReference type="InterPro" id="IPR020846">
    <property type="entry name" value="MFS_dom"/>
</dbReference>
<dbReference type="InterPro" id="IPR011701">
    <property type="entry name" value="MFS"/>
</dbReference>
<feature type="transmembrane region" description="Helical" evidence="9">
    <location>
        <begin position="252"/>
        <end position="272"/>
    </location>
</feature>
<keyword evidence="7 9" id="KW-0472">Membrane</keyword>
<feature type="transmembrane region" description="Helical" evidence="9">
    <location>
        <begin position="318"/>
        <end position="338"/>
    </location>
</feature>
<evidence type="ECO:0000256" key="9">
    <source>
        <dbReference type="SAM" id="Phobius"/>
    </source>
</evidence>
<feature type="transmembrane region" description="Helical" evidence="9">
    <location>
        <begin position="100"/>
        <end position="118"/>
    </location>
</feature>
<feature type="transmembrane region" description="Helical" evidence="9">
    <location>
        <begin position="288"/>
        <end position="309"/>
    </location>
</feature>
<dbReference type="PANTHER" id="PTHR43528:SF7">
    <property type="entry name" value="MFS TRANSPORTER"/>
    <property type="match status" value="1"/>
</dbReference>
<feature type="transmembrane region" description="Helical" evidence="9">
    <location>
        <begin position="377"/>
        <end position="399"/>
    </location>
</feature>
<feature type="region of interest" description="Disordered" evidence="8">
    <location>
        <begin position="1"/>
        <end position="20"/>
    </location>
</feature>
<dbReference type="GO" id="GO:0015293">
    <property type="term" value="F:symporter activity"/>
    <property type="evidence" value="ECO:0007669"/>
    <property type="project" value="UniProtKB-KW"/>
</dbReference>
<feature type="transmembrane region" description="Helical" evidence="9">
    <location>
        <begin position="64"/>
        <end position="88"/>
    </location>
</feature>
<comment type="subcellular location">
    <subcellularLocation>
        <location evidence="1">Cell membrane</location>
        <topology evidence="1">Multi-pass membrane protein</topology>
    </subcellularLocation>
</comment>
<dbReference type="OrthoDB" id="3690818at2"/>
<evidence type="ECO:0000256" key="7">
    <source>
        <dbReference type="ARBA" id="ARBA00023136"/>
    </source>
</evidence>
<feature type="domain" description="Major facilitator superfamily (MFS) profile" evidence="10">
    <location>
        <begin position="28"/>
        <end position="435"/>
    </location>
</feature>
<dbReference type="PANTHER" id="PTHR43528">
    <property type="entry name" value="ALPHA-KETOGLUTARATE PERMEASE"/>
    <property type="match status" value="1"/>
</dbReference>
<evidence type="ECO:0000313" key="12">
    <source>
        <dbReference type="Proteomes" id="UP000291236"/>
    </source>
</evidence>
<dbReference type="AlphaFoldDB" id="A0A4V0P2E0"/>
<dbReference type="EMBL" id="AP019368">
    <property type="protein sequence ID" value="BBH52897.1"/>
    <property type="molecule type" value="Genomic_DNA"/>
</dbReference>
<protein>
    <submittedName>
        <fullName evidence="11">MFS transporter</fullName>
    </submittedName>
</protein>
<dbReference type="Gene3D" id="1.20.1250.20">
    <property type="entry name" value="MFS general substrate transporter like domains"/>
    <property type="match status" value="2"/>
</dbReference>
<evidence type="ECO:0000256" key="6">
    <source>
        <dbReference type="ARBA" id="ARBA00022989"/>
    </source>
</evidence>
<feature type="transmembrane region" description="Helical" evidence="9">
    <location>
        <begin position="165"/>
        <end position="188"/>
    </location>
</feature>
<keyword evidence="5" id="KW-0769">Symport</keyword>
<evidence type="ECO:0000256" key="5">
    <source>
        <dbReference type="ARBA" id="ARBA00022847"/>
    </source>
</evidence>
<dbReference type="FunFam" id="1.20.1250.20:FF:000001">
    <property type="entry name" value="Dicarboxylate MFS transporter"/>
    <property type="match status" value="1"/>
</dbReference>
<gene>
    <name evidence="11" type="ORF">JCM31447_321900</name>
</gene>
<dbReference type="InterPro" id="IPR036259">
    <property type="entry name" value="MFS_trans_sf"/>
</dbReference>
<feature type="compositionally biased region" description="Polar residues" evidence="8">
    <location>
        <begin position="9"/>
        <end position="20"/>
    </location>
</feature>
<organism evidence="11 12">
    <name type="scientific">Fluviispira sanaruensis</name>
    <dbReference type="NCBI Taxonomy" id="2493639"/>
    <lineage>
        <taxon>Bacteria</taxon>
        <taxon>Pseudomonadati</taxon>
        <taxon>Bdellovibrionota</taxon>
        <taxon>Oligoflexia</taxon>
        <taxon>Silvanigrellales</taxon>
        <taxon>Silvanigrellaceae</taxon>
        <taxon>Fluviispira</taxon>
    </lineage>
</organism>
<accession>A0A4V0P2E0</accession>
<feature type="transmembrane region" description="Helical" evidence="9">
    <location>
        <begin position="40"/>
        <end position="58"/>
    </location>
</feature>
<dbReference type="Pfam" id="PF07690">
    <property type="entry name" value="MFS_1"/>
    <property type="match status" value="1"/>
</dbReference>
<name>A0A4V0P2E0_FLUSA</name>
<evidence type="ECO:0000259" key="10">
    <source>
        <dbReference type="PROSITE" id="PS50850"/>
    </source>
</evidence>
<keyword evidence="2" id="KW-0813">Transport</keyword>
<keyword evidence="3" id="KW-1003">Cell membrane</keyword>
<sequence length="436" mass="48026">MDQIESAPIDQSENSNQSHSLSREEIKTFSISALGGSLEFYDFVVYVFFAQIIGQLFFDTSTKVGSLLISFTVFASGYLARVLGGVLFSHYGDKSGRKNSFALTVFLMAAPTFIIGILPTYAQIGITATFLLIACRIAQGLAIGGEIPCSITFIYEHAHKSRRGFACGVLFCGIILGIFLGSSAGALLNHYLTKEELYAWGWRLPFLVGGVLGLIGVYLRRFLKETPVFKKMKKENIKLPVSLVLAKYKFELLQTAVSILALAVAVTLYLLYLPTYLNVYHGFKADDILFINSAAVFVYALIIILSGILCDKIGPKKVLNFGLILLIVFSYPIFNSFTPNNFNSIYFCYAVVSVATACITAGSIYRLAQSFPTKIRYSGASLSYNLAFGIFGGFTPLIATTLIKETELKTSPAFYMILVSIIALIFNFFHSKKEVE</sequence>
<feature type="transmembrane region" description="Helical" evidence="9">
    <location>
        <begin position="344"/>
        <end position="365"/>
    </location>
</feature>
<keyword evidence="6 9" id="KW-1133">Transmembrane helix</keyword>
<keyword evidence="12" id="KW-1185">Reference proteome</keyword>
<dbReference type="RefSeq" id="WP_130607767.1">
    <property type="nucleotide sequence ID" value="NZ_AP019368.1"/>
</dbReference>
<evidence type="ECO:0000256" key="3">
    <source>
        <dbReference type="ARBA" id="ARBA00022475"/>
    </source>
</evidence>
<feature type="transmembrane region" description="Helical" evidence="9">
    <location>
        <begin position="411"/>
        <end position="429"/>
    </location>
</feature>
<evidence type="ECO:0000256" key="2">
    <source>
        <dbReference type="ARBA" id="ARBA00022448"/>
    </source>
</evidence>
<evidence type="ECO:0000313" key="11">
    <source>
        <dbReference type="EMBL" id="BBH52897.1"/>
    </source>
</evidence>
<feature type="transmembrane region" description="Helical" evidence="9">
    <location>
        <begin position="124"/>
        <end position="144"/>
    </location>
</feature>
<dbReference type="KEGG" id="sbf:JCM31447_321900"/>
<dbReference type="GO" id="GO:0005886">
    <property type="term" value="C:plasma membrane"/>
    <property type="evidence" value="ECO:0007669"/>
    <property type="project" value="UniProtKB-SubCell"/>
</dbReference>
<dbReference type="Pfam" id="PF00083">
    <property type="entry name" value="Sugar_tr"/>
    <property type="match status" value="1"/>
</dbReference>
<evidence type="ECO:0000256" key="8">
    <source>
        <dbReference type="SAM" id="MobiDB-lite"/>
    </source>
</evidence>
<dbReference type="InterPro" id="IPR005828">
    <property type="entry name" value="MFS_sugar_transport-like"/>
</dbReference>
<evidence type="ECO:0000256" key="1">
    <source>
        <dbReference type="ARBA" id="ARBA00004651"/>
    </source>
</evidence>
<proteinExistence type="predicted"/>
<dbReference type="Proteomes" id="UP000291236">
    <property type="component" value="Chromosome"/>
</dbReference>
<keyword evidence="4 9" id="KW-0812">Transmembrane</keyword>
<feature type="transmembrane region" description="Helical" evidence="9">
    <location>
        <begin position="200"/>
        <end position="223"/>
    </location>
</feature>